<organism evidence="7 8">
    <name type="scientific">Pseudomonas rhizosphaerae</name>
    <dbReference type="NCBI Taxonomy" id="216142"/>
    <lineage>
        <taxon>Bacteria</taxon>
        <taxon>Pseudomonadati</taxon>
        <taxon>Pseudomonadota</taxon>
        <taxon>Gammaproteobacteria</taxon>
        <taxon>Pseudomonadales</taxon>
        <taxon>Pseudomonadaceae</taxon>
        <taxon>Pseudomonas</taxon>
    </lineage>
</organism>
<dbReference type="InterPro" id="IPR007627">
    <property type="entry name" value="RNA_pol_sigma70_r2"/>
</dbReference>
<protein>
    <submittedName>
        <fullName evidence="7">RNA polymerase sigma factor</fullName>
    </submittedName>
</protein>
<dbReference type="Gene3D" id="1.10.1740.10">
    <property type="match status" value="1"/>
</dbReference>
<dbReference type="InterPro" id="IPR013249">
    <property type="entry name" value="RNA_pol_sigma70_r4_t2"/>
</dbReference>
<dbReference type="InterPro" id="IPR013324">
    <property type="entry name" value="RNA_pol_sigma_r3/r4-like"/>
</dbReference>
<dbReference type="OrthoDB" id="9797134at2"/>
<keyword evidence="2" id="KW-0805">Transcription regulation</keyword>
<dbReference type="EMBL" id="CP009533">
    <property type="protein sequence ID" value="AIS17423.1"/>
    <property type="molecule type" value="Genomic_DNA"/>
</dbReference>
<keyword evidence="4" id="KW-0804">Transcription</keyword>
<keyword evidence="8" id="KW-1185">Reference proteome</keyword>
<evidence type="ECO:0000313" key="7">
    <source>
        <dbReference type="EMBL" id="AIS17423.1"/>
    </source>
</evidence>
<dbReference type="PANTHER" id="PTHR43133:SF63">
    <property type="entry name" value="RNA POLYMERASE SIGMA FACTOR FECI-RELATED"/>
    <property type="match status" value="1"/>
</dbReference>
<dbReference type="Pfam" id="PF08281">
    <property type="entry name" value="Sigma70_r4_2"/>
    <property type="match status" value="1"/>
</dbReference>
<dbReference type="Gene3D" id="1.10.10.10">
    <property type="entry name" value="Winged helix-like DNA-binding domain superfamily/Winged helix DNA-binding domain"/>
    <property type="match status" value="1"/>
</dbReference>
<dbReference type="InterPro" id="IPR013325">
    <property type="entry name" value="RNA_pol_sigma_r2"/>
</dbReference>
<dbReference type="HOGENOM" id="CLU_047691_12_1_6"/>
<dbReference type="InterPro" id="IPR014284">
    <property type="entry name" value="RNA_pol_sigma-70_dom"/>
</dbReference>
<gene>
    <name evidence="7" type="ORF">LT40_08430</name>
</gene>
<sequence length="177" mass="19877">MDNGSFALRQQLERLYIDHHGWLSSLLRRKLGNATDAADLAHDIYLNLIRKGAVPAPHECRCHLTQIAKGMLIDLYRRRRLEAGHLERLRQQEVPLGPSEESRALAFEALTQVDAAISLQPAKARQALLLHRLGGMGHREIASEIEVSVSSVEKYIASAMRACQPFASDRPRNRCAH</sequence>
<dbReference type="GO" id="GO:0003677">
    <property type="term" value="F:DNA binding"/>
    <property type="evidence" value="ECO:0007669"/>
    <property type="project" value="InterPro"/>
</dbReference>
<evidence type="ECO:0000256" key="3">
    <source>
        <dbReference type="ARBA" id="ARBA00023082"/>
    </source>
</evidence>
<dbReference type="KEGG" id="prh:LT40_08430"/>
<dbReference type="Proteomes" id="UP000029499">
    <property type="component" value="Chromosome"/>
</dbReference>
<dbReference type="Pfam" id="PF04542">
    <property type="entry name" value="Sigma70_r2"/>
    <property type="match status" value="1"/>
</dbReference>
<evidence type="ECO:0000259" key="5">
    <source>
        <dbReference type="Pfam" id="PF04542"/>
    </source>
</evidence>
<dbReference type="InterPro" id="IPR036388">
    <property type="entry name" value="WH-like_DNA-bd_sf"/>
</dbReference>
<evidence type="ECO:0000313" key="8">
    <source>
        <dbReference type="Proteomes" id="UP000029499"/>
    </source>
</evidence>
<name>A0A089YM19_9PSED</name>
<feature type="domain" description="RNA polymerase sigma-70 region 2" evidence="5">
    <location>
        <begin position="15"/>
        <end position="80"/>
    </location>
</feature>
<evidence type="ECO:0000256" key="4">
    <source>
        <dbReference type="ARBA" id="ARBA00023163"/>
    </source>
</evidence>
<comment type="similarity">
    <text evidence="1">Belongs to the sigma-70 factor family. ECF subfamily.</text>
</comment>
<dbReference type="AlphaFoldDB" id="A0A089YM19"/>
<keyword evidence="3" id="KW-0731">Sigma factor</keyword>
<evidence type="ECO:0000256" key="2">
    <source>
        <dbReference type="ARBA" id="ARBA00023015"/>
    </source>
</evidence>
<accession>A0A089YM19</accession>
<dbReference type="SUPFAM" id="SSF88659">
    <property type="entry name" value="Sigma3 and sigma4 domains of RNA polymerase sigma factors"/>
    <property type="match status" value="1"/>
</dbReference>
<dbReference type="GO" id="GO:0006352">
    <property type="term" value="P:DNA-templated transcription initiation"/>
    <property type="evidence" value="ECO:0007669"/>
    <property type="project" value="InterPro"/>
</dbReference>
<dbReference type="InterPro" id="IPR039425">
    <property type="entry name" value="RNA_pol_sigma-70-like"/>
</dbReference>
<feature type="domain" description="RNA polymerase sigma factor 70 region 4 type 2" evidence="6">
    <location>
        <begin position="113"/>
        <end position="163"/>
    </location>
</feature>
<evidence type="ECO:0000259" key="6">
    <source>
        <dbReference type="Pfam" id="PF08281"/>
    </source>
</evidence>
<dbReference type="RefSeq" id="WP_043188755.1">
    <property type="nucleotide sequence ID" value="NZ_CP009533.1"/>
</dbReference>
<dbReference type="GO" id="GO:0016987">
    <property type="term" value="F:sigma factor activity"/>
    <property type="evidence" value="ECO:0007669"/>
    <property type="project" value="UniProtKB-KW"/>
</dbReference>
<reference evidence="7 8" key="1">
    <citation type="journal article" date="2015" name="J. Biotechnol.">
        <title>Complete genome sequence of Pseudomonas rhizosphaerae IH5T (=DSM 16299T), a phosphate-solubilizing rhizobacterium for bacterial biofertilizer.</title>
        <authorList>
            <person name="Kwak Y."/>
            <person name="Jung B.K."/>
            <person name="Shin J.H."/>
        </authorList>
    </citation>
    <scope>NUCLEOTIDE SEQUENCE [LARGE SCALE GENOMIC DNA]</scope>
    <source>
        <strain evidence="7">DSM 16299</strain>
    </source>
</reference>
<dbReference type="NCBIfam" id="TIGR02937">
    <property type="entry name" value="sigma70-ECF"/>
    <property type="match status" value="1"/>
</dbReference>
<proteinExistence type="inferred from homology"/>
<dbReference type="SUPFAM" id="SSF88946">
    <property type="entry name" value="Sigma2 domain of RNA polymerase sigma factors"/>
    <property type="match status" value="1"/>
</dbReference>
<dbReference type="PANTHER" id="PTHR43133">
    <property type="entry name" value="RNA POLYMERASE ECF-TYPE SIGMA FACTO"/>
    <property type="match status" value="1"/>
</dbReference>
<dbReference type="eggNOG" id="COG1595">
    <property type="taxonomic scope" value="Bacteria"/>
</dbReference>
<dbReference type="STRING" id="216142.LT40_08430"/>
<evidence type="ECO:0000256" key="1">
    <source>
        <dbReference type="ARBA" id="ARBA00010641"/>
    </source>
</evidence>